<evidence type="ECO:0000256" key="5">
    <source>
        <dbReference type="ARBA" id="ARBA00023136"/>
    </source>
</evidence>
<dbReference type="GO" id="GO:0008049">
    <property type="term" value="P:male courtship behavior"/>
    <property type="evidence" value="ECO:0007669"/>
    <property type="project" value="TreeGrafter"/>
</dbReference>
<dbReference type="OrthoDB" id="6366728at2759"/>
<keyword evidence="4 8" id="KW-1133">Transmembrane helix</keyword>
<evidence type="ECO:0000256" key="8">
    <source>
        <dbReference type="RuleBase" id="RU363108"/>
    </source>
</evidence>
<protein>
    <recommendedName>
        <fullName evidence="8">Gustatory receptor</fullName>
    </recommendedName>
</protein>
<evidence type="ECO:0000256" key="1">
    <source>
        <dbReference type="ARBA" id="ARBA00004651"/>
    </source>
</evidence>
<comment type="caution">
    <text evidence="9">The sequence shown here is derived from an EMBL/GenBank/DDBJ whole genome shotgun (WGS) entry which is preliminary data.</text>
</comment>
<dbReference type="PANTHER" id="PTHR21143:SF134">
    <property type="entry name" value="GUSTATORY RECEPTOR"/>
    <property type="match status" value="1"/>
</dbReference>
<dbReference type="EMBL" id="KZ308515">
    <property type="protein sequence ID" value="KAG8230853.1"/>
    <property type="molecule type" value="Genomic_DNA"/>
</dbReference>
<keyword evidence="6 8" id="KW-0675">Receptor</keyword>
<comment type="function">
    <text evidence="8">Gustatory receptor which mediates acceptance or avoidance behavior, depending on its substrates.</text>
</comment>
<dbReference type="Proteomes" id="UP000792457">
    <property type="component" value="Unassembled WGS sequence"/>
</dbReference>
<keyword evidence="5 8" id="KW-0472">Membrane</keyword>
<reference evidence="9" key="2">
    <citation type="submission" date="2017-10" db="EMBL/GenBank/DDBJ databases">
        <title>Ladona fulva Genome sequencing and assembly.</title>
        <authorList>
            <person name="Murali S."/>
            <person name="Richards S."/>
            <person name="Bandaranaike D."/>
            <person name="Bellair M."/>
            <person name="Blankenburg K."/>
            <person name="Chao H."/>
            <person name="Dinh H."/>
            <person name="Doddapaneni H."/>
            <person name="Dugan-Rocha S."/>
            <person name="Elkadiri S."/>
            <person name="Gnanaolivu R."/>
            <person name="Hernandez B."/>
            <person name="Skinner E."/>
            <person name="Javaid M."/>
            <person name="Lee S."/>
            <person name="Li M."/>
            <person name="Ming W."/>
            <person name="Munidasa M."/>
            <person name="Muniz J."/>
            <person name="Nguyen L."/>
            <person name="Hughes D."/>
            <person name="Osuji N."/>
            <person name="Pu L.-L."/>
            <person name="Puazo M."/>
            <person name="Qu C."/>
            <person name="Quiroz J."/>
            <person name="Raj R."/>
            <person name="Weissenberger G."/>
            <person name="Xin Y."/>
            <person name="Zou X."/>
            <person name="Han Y."/>
            <person name="Worley K."/>
            <person name="Muzny D."/>
            <person name="Gibbs R."/>
        </authorList>
    </citation>
    <scope>NUCLEOTIDE SEQUENCE</scope>
    <source>
        <strain evidence="9">Sampled in the wild</strain>
    </source>
</reference>
<feature type="transmembrane region" description="Helical" evidence="8">
    <location>
        <begin position="351"/>
        <end position="373"/>
    </location>
</feature>
<evidence type="ECO:0000256" key="6">
    <source>
        <dbReference type="ARBA" id="ARBA00023170"/>
    </source>
</evidence>
<evidence type="ECO:0000256" key="7">
    <source>
        <dbReference type="ARBA" id="ARBA00023224"/>
    </source>
</evidence>
<dbReference type="PANTHER" id="PTHR21143">
    <property type="entry name" value="INVERTEBRATE GUSTATORY RECEPTOR"/>
    <property type="match status" value="1"/>
</dbReference>
<sequence>MKRDLLWAMSPMMTINTISGINPFSLEQGFSQRRKLFMFNCATYAVLTCFTLYLTIGLPLRTQLFSATLDMSTIVKIIWGMFILASADLSGCMHLLRKGEILGIFNGLTDLVKDLLSKEMVCYRKFVLLQVFLFFINTANFIVLIWKSIEVVGDISPHFYNILMMMFWTSIHLELEMQFYNHLYLLSRCARSINTKLATLNLVVTSDSRSQRGGEICVLRQLSRLKIHQIDLYSTYRSTKSVYGLPNLLLVLNNLLNFSFNIYSIYDYGTVNIKDRSDPILTLSFWLWSFSDFFIMLSIIAANENLRKEVDKTEKLVIDAMLKVEDYPLRLFALQLLHTPFRSSACGFFPLDLTLFTSMTATVVTYLVILVQFKSSEWTTIEN</sequence>
<evidence type="ECO:0000313" key="10">
    <source>
        <dbReference type="Proteomes" id="UP000792457"/>
    </source>
</evidence>
<feature type="transmembrane region" description="Helical" evidence="8">
    <location>
        <begin position="36"/>
        <end position="57"/>
    </location>
</feature>
<accession>A0A8K0P3D2</accession>
<dbReference type="GO" id="GO:0007165">
    <property type="term" value="P:signal transduction"/>
    <property type="evidence" value="ECO:0007669"/>
    <property type="project" value="UniProtKB-KW"/>
</dbReference>
<dbReference type="Pfam" id="PF08395">
    <property type="entry name" value="7tm_7"/>
    <property type="match status" value="1"/>
</dbReference>
<proteinExistence type="inferred from homology"/>
<dbReference type="GO" id="GO:0030424">
    <property type="term" value="C:axon"/>
    <property type="evidence" value="ECO:0007669"/>
    <property type="project" value="TreeGrafter"/>
</dbReference>
<organism evidence="9 10">
    <name type="scientific">Ladona fulva</name>
    <name type="common">Scarce chaser dragonfly</name>
    <name type="synonym">Libellula fulva</name>
    <dbReference type="NCBI Taxonomy" id="123851"/>
    <lineage>
        <taxon>Eukaryota</taxon>
        <taxon>Metazoa</taxon>
        <taxon>Ecdysozoa</taxon>
        <taxon>Arthropoda</taxon>
        <taxon>Hexapoda</taxon>
        <taxon>Insecta</taxon>
        <taxon>Pterygota</taxon>
        <taxon>Palaeoptera</taxon>
        <taxon>Odonata</taxon>
        <taxon>Epiprocta</taxon>
        <taxon>Anisoptera</taxon>
        <taxon>Libelluloidea</taxon>
        <taxon>Libellulidae</taxon>
        <taxon>Ladona</taxon>
    </lineage>
</organism>
<comment type="similarity">
    <text evidence="8">Belongs to the insect chemoreceptor superfamily. Gustatory receptor (GR) family.</text>
</comment>
<name>A0A8K0P3D2_LADFU</name>
<comment type="subcellular location">
    <subcellularLocation>
        <location evidence="1 8">Cell membrane</location>
        <topology evidence="1 8">Multi-pass membrane protein</topology>
    </subcellularLocation>
</comment>
<evidence type="ECO:0000256" key="2">
    <source>
        <dbReference type="ARBA" id="ARBA00022475"/>
    </source>
</evidence>
<feature type="transmembrane region" description="Helical" evidence="8">
    <location>
        <begin position="77"/>
        <end position="96"/>
    </location>
</feature>
<keyword evidence="2 8" id="KW-1003">Cell membrane</keyword>
<dbReference type="GO" id="GO:0043025">
    <property type="term" value="C:neuronal cell body"/>
    <property type="evidence" value="ECO:0007669"/>
    <property type="project" value="TreeGrafter"/>
</dbReference>
<feature type="transmembrane region" description="Helical" evidence="8">
    <location>
        <begin position="126"/>
        <end position="146"/>
    </location>
</feature>
<dbReference type="GO" id="GO:0030425">
    <property type="term" value="C:dendrite"/>
    <property type="evidence" value="ECO:0007669"/>
    <property type="project" value="TreeGrafter"/>
</dbReference>
<reference evidence="9" key="1">
    <citation type="submission" date="2013-04" db="EMBL/GenBank/DDBJ databases">
        <authorList>
            <person name="Qu J."/>
            <person name="Murali S.C."/>
            <person name="Bandaranaike D."/>
            <person name="Bellair M."/>
            <person name="Blankenburg K."/>
            <person name="Chao H."/>
            <person name="Dinh H."/>
            <person name="Doddapaneni H."/>
            <person name="Downs B."/>
            <person name="Dugan-Rocha S."/>
            <person name="Elkadiri S."/>
            <person name="Gnanaolivu R.D."/>
            <person name="Hernandez B."/>
            <person name="Javaid M."/>
            <person name="Jayaseelan J.C."/>
            <person name="Lee S."/>
            <person name="Li M."/>
            <person name="Ming W."/>
            <person name="Munidasa M."/>
            <person name="Muniz J."/>
            <person name="Nguyen L."/>
            <person name="Ongeri F."/>
            <person name="Osuji N."/>
            <person name="Pu L.-L."/>
            <person name="Puazo M."/>
            <person name="Qu C."/>
            <person name="Quiroz J."/>
            <person name="Raj R."/>
            <person name="Weissenberger G."/>
            <person name="Xin Y."/>
            <person name="Zou X."/>
            <person name="Han Y."/>
            <person name="Richards S."/>
            <person name="Worley K."/>
            <person name="Muzny D."/>
            <person name="Gibbs R."/>
        </authorList>
    </citation>
    <scope>NUCLEOTIDE SEQUENCE</scope>
    <source>
        <strain evidence="9">Sampled in the wild</strain>
    </source>
</reference>
<dbReference type="InterPro" id="IPR013604">
    <property type="entry name" value="7TM_chemorcpt"/>
</dbReference>
<dbReference type="GO" id="GO:0005886">
    <property type="term" value="C:plasma membrane"/>
    <property type="evidence" value="ECO:0007669"/>
    <property type="project" value="UniProtKB-SubCell"/>
</dbReference>
<evidence type="ECO:0000313" key="9">
    <source>
        <dbReference type="EMBL" id="KAG8230853.1"/>
    </source>
</evidence>
<keyword evidence="3 8" id="KW-0812">Transmembrane</keyword>
<dbReference type="AlphaFoldDB" id="A0A8K0P3D2"/>
<feature type="transmembrane region" description="Helical" evidence="8">
    <location>
        <begin position="158"/>
        <end position="175"/>
    </location>
</feature>
<feature type="transmembrane region" description="Helical" evidence="8">
    <location>
        <begin position="283"/>
        <end position="302"/>
    </location>
</feature>
<evidence type="ECO:0000256" key="4">
    <source>
        <dbReference type="ARBA" id="ARBA00022989"/>
    </source>
</evidence>
<gene>
    <name evidence="9" type="primary">Gr10</name>
    <name evidence="9" type="ORF">J437_LFUL019809</name>
</gene>
<keyword evidence="10" id="KW-1185">Reference proteome</keyword>
<dbReference type="GO" id="GO:0007635">
    <property type="term" value="P:chemosensory behavior"/>
    <property type="evidence" value="ECO:0007669"/>
    <property type="project" value="TreeGrafter"/>
</dbReference>
<keyword evidence="7 8" id="KW-0807">Transducer</keyword>
<feature type="transmembrane region" description="Helical" evidence="8">
    <location>
        <begin position="242"/>
        <end position="263"/>
    </location>
</feature>
<evidence type="ECO:0000256" key="3">
    <source>
        <dbReference type="ARBA" id="ARBA00022692"/>
    </source>
</evidence>
<dbReference type="GO" id="GO:0050909">
    <property type="term" value="P:sensory perception of taste"/>
    <property type="evidence" value="ECO:0007669"/>
    <property type="project" value="InterPro"/>
</dbReference>